<dbReference type="EMBL" id="AP024416">
    <property type="protein sequence ID" value="BCR83560.1"/>
    <property type="molecule type" value="Genomic_DNA"/>
</dbReference>
<protein>
    <submittedName>
        <fullName evidence="1">Uncharacterized protein</fullName>
    </submittedName>
</protein>
<evidence type="ECO:0000313" key="1">
    <source>
        <dbReference type="EMBL" id="BCR83560.1"/>
    </source>
</evidence>
<dbReference type="RefSeq" id="XP_043132082.1">
    <property type="nucleotide sequence ID" value="XM_043285097.1"/>
</dbReference>
<accession>A0A7R7VEY3</accession>
<keyword evidence="2" id="KW-1185">Reference proteome</keyword>
<proteinExistence type="predicted"/>
<evidence type="ECO:0000313" key="2">
    <source>
        <dbReference type="Proteomes" id="UP000637239"/>
    </source>
</evidence>
<reference evidence="1" key="2">
    <citation type="submission" date="2021-02" db="EMBL/GenBank/DDBJ databases">
        <title>Aspergillus chevalieri M1 genome sequence.</title>
        <authorList>
            <person name="Kadooka C."/>
            <person name="Mori K."/>
            <person name="Futagami T."/>
        </authorList>
    </citation>
    <scope>NUCLEOTIDE SEQUENCE</scope>
    <source>
        <strain evidence="1">M1</strain>
    </source>
</reference>
<name>A0A7R7VEY3_ASPCH</name>
<dbReference type="Proteomes" id="UP000637239">
    <property type="component" value="Chromosome 1"/>
</dbReference>
<dbReference type="GeneID" id="66977919"/>
<reference evidence="1" key="1">
    <citation type="submission" date="2021-01" db="EMBL/GenBank/DDBJ databases">
        <authorList>
            <consortium name="Aspergillus chevalieri M1 genome sequencing consortium"/>
            <person name="Kazuki M."/>
            <person name="Futagami T."/>
        </authorList>
    </citation>
    <scope>NUCLEOTIDE SEQUENCE</scope>
    <source>
        <strain evidence="1">M1</strain>
    </source>
</reference>
<dbReference type="KEGG" id="ache:ACHE_10962A"/>
<gene>
    <name evidence="1" type="ORF">ACHE_10962A</name>
</gene>
<organism evidence="1 2">
    <name type="scientific">Aspergillus chevalieri</name>
    <name type="common">Eurotium chevalieri</name>
    <dbReference type="NCBI Taxonomy" id="182096"/>
    <lineage>
        <taxon>Eukaryota</taxon>
        <taxon>Fungi</taxon>
        <taxon>Dikarya</taxon>
        <taxon>Ascomycota</taxon>
        <taxon>Pezizomycotina</taxon>
        <taxon>Eurotiomycetes</taxon>
        <taxon>Eurotiomycetidae</taxon>
        <taxon>Eurotiales</taxon>
        <taxon>Aspergillaceae</taxon>
        <taxon>Aspergillus</taxon>
        <taxon>Aspergillus subgen. Aspergillus</taxon>
    </lineage>
</organism>
<sequence length="1358" mass="148969">MDSSPHQSMGHSAPPDQVANFNAESQNTKTTSQRHVALGLDRDYATDWKVPDALRELYQNWKDAIIQTHNISLYNFVPAISPTPDNITITVKANQPPSEGREGPLVQQVLGYIRFNKKQGNAEFTNFSSTLDDEWLRFGRSTKKEDDRLAGGHGEGLKIAALVLCRENHHVKISANGYHWHFGFNGQLKTNFFCRLTKPRRESSVPSGTRCRTELSARIGEDVSVIIEKGQNGRPLSLQDIETWMRDMIDLHPPSGRVRTPLGDLLLEPTYRNHLYLKGFRVPEPNLDSSTFRFGYNLIKGSVDRDRQRLVNLQQVTESIHIIWESAIAQAETVVLPRYLELLRDYPSSFDARDADRLITEKIAQKMWDALVHESKMGDLFYCSESGQNKDSPMIRSELKKKPRPLPGSLWTALRRYHLVREPMEELQSRFANSQVIKPPCTAFADGVARTLRALLALDSSTQKTTVIFIRCATNVVDVAYQGDKKLLYVHEKWLHAPESHQGVPGPAKLQPGDFIGQHLVEDLYRRAVAIIWQQAIDMQSTDRLHQSSKCLQQVLLLSQQRLHQMPRCIQVIPAANEKTVTVSFYTGHTLLFINLCGSKIFYLVVLHGTECAAEMAQLVYSSSHDVCKCPRQVVALSSRTAIFHDVGEGPWMPMITKMPDNIESAGNYLPSTSLKAQDGALIGIPSQVALPSEANTANEDIVPDAGEREADLSTLHVARGQATELTAAISVTDMPPVASDGVSLETLSSDAVEMPSFGEYNRSSLSEPLPLTTQPPAKWPTAAALPLINVIDNRGEHPDYHETGDSYVDDINDTDDLASAWSQAASLMGSASAGSSASSGLCGWEKQAEGNGPHACTDALNQGHVAHTDNIAGTKVEALSQPCKDSPPTWKGQYVQVTLAASEGSDRKSNQCVLYVHDVHTPTENAPFPQLVVTKYSFLTDHPALGTAETINQQHELILHFHDADRMGEEGDAQVLDISDVIVVDAFRAPGTVVHVSQVPGRTKPKLLVTFEMIFNLLCSSDPVTGLFARYGIWDGSRLESLFMTPIRTGLPGADNLHCFSPLPVASVFDLSPEDISLSAGFSRAGYRIQAALGFNEGHHQFWTEQYPGTAVYPGTPSSVIANLDGGKLSLPDLGDSQAPRIITISGRKQSFVSTQAGASSTDLTGLLPACLDRLRHCSLAAQSPSLRANFIILTQPHCILHEQYQGPLASTMSILLEEGYSVTLRTLSAGNSYLPEGMPVLLLAAPCGTNPQWIDNAFSDHQVMSSVVNEAASVARASATDTEIPCSDHSQDMTSDQSTQGSHVVARQIAAVVSLIIGELSKKNQSRACSTTWAGCDRSQRSSKKQKLSLPKHFAE</sequence>